<name>A0A939GB76_9BACT</name>
<evidence type="ECO:0000256" key="12">
    <source>
        <dbReference type="ARBA" id="ARBA00023139"/>
    </source>
</evidence>
<evidence type="ECO:0000256" key="4">
    <source>
        <dbReference type="ARBA" id="ARBA00022452"/>
    </source>
</evidence>
<dbReference type="GO" id="GO:0006811">
    <property type="term" value="P:monoatomic ion transport"/>
    <property type="evidence" value="ECO:0007669"/>
    <property type="project" value="UniProtKB-KW"/>
</dbReference>
<evidence type="ECO:0000256" key="13">
    <source>
        <dbReference type="ARBA" id="ARBA00023237"/>
    </source>
</evidence>
<keyword evidence="19" id="KW-1185">Reference proteome</keyword>
<evidence type="ECO:0000256" key="10">
    <source>
        <dbReference type="ARBA" id="ARBA00023114"/>
    </source>
</evidence>
<feature type="domain" description="Polysaccharide export protein N-terminal" evidence="16">
    <location>
        <begin position="54"/>
        <end position="152"/>
    </location>
</feature>
<keyword evidence="12" id="KW-0564">Palmitate</keyword>
<evidence type="ECO:0000259" key="16">
    <source>
        <dbReference type="Pfam" id="PF02563"/>
    </source>
</evidence>
<reference evidence="18 19" key="1">
    <citation type="submission" date="2021-03" db="EMBL/GenBank/DDBJ databases">
        <title>Fibrella sp. HMF5036 genome sequencing and assembly.</title>
        <authorList>
            <person name="Kang H."/>
            <person name="Kim H."/>
            <person name="Bae S."/>
            <person name="Joh K."/>
        </authorList>
    </citation>
    <scope>NUCLEOTIDE SEQUENCE [LARGE SCALE GENOMIC DNA]</scope>
    <source>
        <strain evidence="18 19">HMF5036</strain>
    </source>
</reference>
<dbReference type="GO" id="GO:0015159">
    <property type="term" value="F:polysaccharide transmembrane transporter activity"/>
    <property type="evidence" value="ECO:0007669"/>
    <property type="project" value="InterPro"/>
</dbReference>
<evidence type="ECO:0000256" key="7">
    <source>
        <dbReference type="ARBA" id="ARBA00022729"/>
    </source>
</evidence>
<dbReference type="GO" id="GO:0046930">
    <property type="term" value="C:pore complex"/>
    <property type="evidence" value="ECO:0007669"/>
    <property type="project" value="UniProtKB-KW"/>
</dbReference>
<keyword evidence="7" id="KW-0732">Signal</keyword>
<protein>
    <submittedName>
        <fullName evidence="18">Polysaccharide biosynthesis/export family protein</fullName>
    </submittedName>
</protein>
<evidence type="ECO:0000313" key="19">
    <source>
        <dbReference type="Proteomes" id="UP000664795"/>
    </source>
</evidence>
<proteinExistence type="inferred from homology"/>
<evidence type="ECO:0000256" key="15">
    <source>
        <dbReference type="SAM" id="Phobius"/>
    </source>
</evidence>
<keyword evidence="11 15" id="KW-0472">Membrane</keyword>
<evidence type="ECO:0000256" key="3">
    <source>
        <dbReference type="ARBA" id="ARBA00022448"/>
    </source>
</evidence>
<comment type="similarity">
    <text evidence="2">Belongs to the BexD/CtrA/VexA family.</text>
</comment>
<keyword evidence="15" id="KW-1133">Transmembrane helix</keyword>
<dbReference type="InterPro" id="IPR003715">
    <property type="entry name" value="Poly_export_N"/>
</dbReference>
<keyword evidence="14" id="KW-0449">Lipoprotein</keyword>
<sequence>MPKHYEPIRIVSGRLASILALLAGMNSLSGCVNTKQLVYFQDLTNRPDSTLLKPYASVIQPGDLLSIQVNSLNPEATVFFNPYSVPANTPTTLSTPTTPLPVATGYSVAADSTISLPIIGRVPVVGQTNTQVADRLRQKLKPYLKEPTVTVRNLNFRITVLGEVNHPSLFNIPNERITLPEALGLAGDLTVYGQRKNILVIREENGQRNYTRLDLTKRDVFRSPYYYLHPNDVVYVEPGTSRAAAADRFYQVMPIVLSTLSVIAVVVTNVLLRK</sequence>
<comment type="subcellular location">
    <subcellularLocation>
        <location evidence="1">Cell outer membrane</location>
        <topology evidence="1">Multi-pass membrane protein</topology>
    </subcellularLocation>
</comment>
<keyword evidence="10" id="KW-0626">Porin</keyword>
<organism evidence="18 19">
    <name type="scientific">Fibrella aquatilis</name>
    <dbReference type="NCBI Taxonomy" id="2817059"/>
    <lineage>
        <taxon>Bacteria</taxon>
        <taxon>Pseudomonadati</taxon>
        <taxon>Bacteroidota</taxon>
        <taxon>Cytophagia</taxon>
        <taxon>Cytophagales</taxon>
        <taxon>Spirosomataceae</taxon>
        <taxon>Fibrella</taxon>
    </lineage>
</organism>
<feature type="transmembrane region" description="Helical" evidence="15">
    <location>
        <begin position="249"/>
        <end position="272"/>
    </location>
</feature>
<evidence type="ECO:0000256" key="6">
    <source>
        <dbReference type="ARBA" id="ARBA00022692"/>
    </source>
</evidence>
<dbReference type="PROSITE" id="PS51257">
    <property type="entry name" value="PROKAR_LIPOPROTEIN"/>
    <property type="match status" value="1"/>
</dbReference>
<dbReference type="Gene3D" id="3.10.560.10">
    <property type="entry name" value="Outer membrane lipoprotein wza domain like"/>
    <property type="match status" value="1"/>
</dbReference>
<keyword evidence="13" id="KW-0998">Cell outer membrane</keyword>
<dbReference type="InterPro" id="IPR049712">
    <property type="entry name" value="Poly_export"/>
</dbReference>
<evidence type="ECO:0000259" key="17">
    <source>
        <dbReference type="Pfam" id="PF22461"/>
    </source>
</evidence>
<gene>
    <name evidence="18" type="ORF">J2I48_19390</name>
</gene>
<dbReference type="AlphaFoldDB" id="A0A939GB76"/>
<evidence type="ECO:0000256" key="11">
    <source>
        <dbReference type="ARBA" id="ARBA00023136"/>
    </source>
</evidence>
<dbReference type="Pfam" id="PF02563">
    <property type="entry name" value="Poly_export"/>
    <property type="match status" value="1"/>
</dbReference>
<dbReference type="PANTHER" id="PTHR33619">
    <property type="entry name" value="POLYSACCHARIDE EXPORT PROTEIN GFCE-RELATED"/>
    <property type="match status" value="1"/>
</dbReference>
<dbReference type="Pfam" id="PF22461">
    <property type="entry name" value="SLBB_2"/>
    <property type="match status" value="1"/>
</dbReference>
<accession>A0A939GB76</accession>
<evidence type="ECO:0000256" key="14">
    <source>
        <dbReference type="ARBA" id="ARBA00023288"/>
    </source>
</evidence>
<keyword evidence="9" id="KW-0406">Ion transport</keyword>
<keyword evidence="5" id="KW-0762">Sugar transport</keyword>
<keyword evidence="6 15" id="KW-0812">Transmembrane</keyword>
<keyword evidence="8" id="KW-0625">Polysaccharide transport</keyword>
<dbReference type="GO" id="GO:0009279">
    <property type="term" value="C:cell outer membrane"/>
    <property type="evidence" value="ECO:0007669"/>
    <property type="project" value="UniProtKB-SubCell"/>
</dbReference>
<dbReference type="InterPro" id="IPR054765">
    <property type="entry name" value="SLBB_dom"/>
</dbReference>
<keyword evidence="3" id="KW-0813">Transport</keyword>
<dbReference type="Proteomes" id="UP000664795">
    <property type="component" value="Unassembled WGS sequence"/>
</dbReference>
<evidence type="ECO:0000256" key="1">
    <source>
        <dbReference type="ARBA" id="ARBA00004571"/>
    </source>
</evidence>
<dbReference type="GO" id="GO:0015288">
    <property type="term" value="F:porin activity"/>
    <property type="evidence" value="ECO:0007669"/>
    <property type="project" value="UniProtKB-KW"/>
</dbReference>
<evidence type="ECO:0000256" key="9">
    <source>
        <dbReference type="ARBA" id="ARBA00023065"/>
    </source>
</evidence>
<dbReference type="PANTHER" id="PTHR33619:SF3">
    <property type="entry name" value="POLYSACCHARIDE EXPORT PROTEIN GFCE-RELATED"/>
    <property type="match status" value="1"/>
</dbReference>
<evidence type="ECO:0000256" key="8">
    <source>
        <dbReference type="ARBA" id="ARBA00023047"/>
    </source>
</evidence>
<evidence type="ECO:0000256" key="2">
    <source>
        <dbReference type="ARBA" id="ARBA00009450"/>
    </source>
</evidence>
<feature type="domain" description="SLBB" evidence="17">
    <location>
        <begin position="158"/>
        <end position="236"/>
    </location>
</feature>
<evidence type="ECO:0000313" key="18">
    <source>
        <dbReference type="EMBL" id="MBO0933183.1"/>
    </source>
</evidence>
<comment type="caution">
    <text evidence="18">The sequence shown here is derived from an EMBL/GenBank/DDBJ whole genome shotgun (WGS) entry which is preliminary data.</text>
</comment>
<dbReference type="EMBL" id="JAFMYU010000017">
    <property type="protein sequence ID" value="MBO0933183.1"/>
    <property type="molecule type" value="Genomic_DNA"/>
</dbReference>
<keyword evidence="4" id="KW-1134">Transmembrane beta strand</keyword>
<evidence type="ECO:0000256" key="5">
    <source>
        <dbReference type="ARBA" id="ARBA00022597"/>
    </source>
</evidence>